<dbReference type="GO" id="GO:0032468">
    <property type="term" value="P:Golgi calcium ion homeostasis"/>
    <property type="evidence" value="ECO:0007669"/>
    <property type="project" value="TreeGrafter"/>
</dbReference>
<evidence type="ECO:0000256" key="4">
    <source>
        <dbReference type="ARBA" id="ARBA00022989"/>
    </source>
</evidence>
<evidence type="ECO:0000256" key="2">
    <source>
        <dbReference type="ARBA" id="ARBA00009190"/>
    </source>
</evidence>
<dbReference type="OrthoDB" id="442680at2759"/>
<dbReference type="GO" id="GO:0000329">
    <property type="term" value="C:fungal-type vacuole membrane"/>
    <property type="evidence" value="ECO:0007669"/>
    <property type="project" value="TreeGrafter"/>
</dbReference>
<comment type="similarity">
    <text evidence="2 6">Belongs to the GDT1 family.</text>
</comment>
<comment type="subcellular location">
    <subcellularLocation>
        <location evidence="1 6">Membrane</location>
        <topology evidence="1 6">Multi-pass membrane protein</topology>
    </subcellularLocation>
</comment>
<keyword evidence="4 6" id="KW-1133">Transmembrane helix</keyword>
<evidence type="ECO:0000313" key="9">
    <source>
        <dbReference type="Proteomes" id="UP000013776"/>
    </source>
</evidence>
<dbReference type="STRING" id="1097556.R4XAY4"/>
<protein>
    <recommendedName>
        <fullName evidence="6">GDT1 family protein</fullName>
    </recommendedName>
</protein>
<feature type="region of interest" description="Disordered" evidence="7">
    <location>
        <begin position="136"/>
        <end position="184"/>
    </location>
</feature>
<organism evidence="8 9">
    <name type="scientific">Taphrina deformans (strain PYCC 5710 / ATCC 11124 / CBS 356.35 / IMI 108563 / JCM 9778 / NBRC 8474)</name>
    <name type="common">Peach leaf curl fungus</name>
    <name type="synonym">Lalaria deformans</name>
    <dbReference type="NCBI Taxonomy" id="1097556"/>
    <lineage>
        <taxon>Eukaryota</taxon>
        <taxon>Fungi</taxon>
        <taxon>Dikarya</taxon>
        <taxon>Ascomycota</taxon>
        <taxon>Taphrinomycotina</taxon>
        <taxon>Taphrinomycetes</taxon>
        <taxon>Taphrinales</taxon>
        <taxon>Taphrinaceae</taxon>
        <taxon>Taphrina</taxon>
    </lineage>
</organism>
<dbReference type="eggNOG" id="KOG2881">
    <property type="taxonomic scope" value="Eukaryota"/>
</dbReference>
<feature type="transmembrane region" description="Helical" evidence="6">
    <location>
        <begin position="199"/>
        <end position="220"/>
    </location>
</feature>
<feature type="transmembrane region" description="Helical" evidence="6">
    <location>
        <begin position="274"/>
        <end position="291"/>
    </location>
</feature>
<keyword evidence="3 6" id="KW-0812">Transmembrane</keyword>
<keyword evidence="5 6" id="KW-0472">Membrane</keyword>
<reference evidence="8 9" key="1">
    <citation type="journal article" date="2013" name="MBio">
        <title>Genome sequencing of the plant pathogen Taphrina deformans, the causal agent of peach leaf curl.</title>
        <authorList>
            <person name="Cisse O.H."/>
            <person name="Almeida J.M.G.C.F."/>
            <person name="Fonseca A."/>
            <person name="Kumar A.A."/>
            <person name="Salojaervi J."/>
            <person name="Overmyer K."/>
            <person name="Hauser P.M."/>
            <person name="Pagni M."/>
        </authorList>
    </citation>
    <scope>NUCLEOTIDE SEQUENCE [LARGE SCALE GENOMIC DNA]</scope>
    <source>
        <strain evidence="9">PYCC 5710 / ATCC 11124 / CBS 356.35 / IMI 108563 / JCM 9778 / NBRC 8474</strain>
    </source>
</reference>
<dbReference type="EMBL" id="CAHR02000118">
    <property type="protein sequence ID" value="CCG83029.1"/>
    <property type="molecule type" value="Genomic_DNA"/>
</dbReference>
<dbReference type="InterPro" id="IPR049555">
    <property type="entry name" value="GDT1-like_CS"/>
</dbReference>
<accession>R4XAY4</accession>
<dbReference type="GO" id="GO:0005384">
    <property type="term" value="F:manganese ion transmembrane transporter activity"/>
    <property type="evidence" value="ECO:0007669"/>
    <property type="project" value="TreeGrafter"/>
</dbReference>
<dbReference type="VEuPathDB" id="FungiDB:TAPDE_003174"/>
<dbReference type="GO" id="GO:0015085">
    <property type="term" value="F:calcium ion transmembrane transporter activity"/>
    <property type="evidence" value="ECO:0007669"/>
    <property type="project" value="TreeGrafter"/>
</dbReference>
<dbReference type="PANTHER" id="PTHR12608:SF1">
    <property type="entry name" value="TRANSMEMBRANE PROTEIN 165"/>
    <property type="match status" value="1"/>
</dbReference>
<feature type="transmembrane region" description="Helical" evidence="6">
    <location>
        <begin position="101"/>
        <end position="120"/>
    </location>
</feature>
<evidence type="ECO:0000256" key="7">
    <source>
        <dbReference type="SAM" id="MobiDB-lite"/>
    </source>
</evidence>
<evidence type="ECO:0000256" key="6">
    <source>
        <dbReference type="RuleBase" id="RU365102"/>
    </source>
</evidence>
<gene>
    <name evidence="8" type="ORF">TAPDE_003174</name>
</gene>
<dbReference type="PROSITE" id="PS01214">
    <property type="entry name" value="UPF0016"/>
    <property type="match status" value="1"/>
</dbReference>
<dbReference type="GO" id="GO:0005794">
    <property type="term" value="C:Golgi apparatus"/>
    <property type="evidence" value="ECO:0007669"/>
    <property type="project" value="TreeGrafter"/>
</dbReference>
<evidence type="ECO:0000256" key="5">
    <source>
        <dbReference type="ARBA" id="ARBA00023136"/>
    </source>
</evidence>
<dbReference type="Proteomes" id="UP000013776">
    <property type="component" value="Unassembled WGS sequence"/>
</dbReference>
<evidence type="ECO:0000256" key="1">
    <source>
        <dbReference type="ARBA" id="ARBA00004141"/>
    </source>
</evidence>
<sequence length="316" mass="33668">MSAIQDYAKALASLPTDPEDLLPSLDSLIDGTAKFNSQPFFTSLAMIIISELGDKTFLVAALMAMRHDRLVVFGAAFAALLIMSVLSALLGHTMPQLLPKWLTQLAACGLFFVFGGKMCWEGYNMDSSASVEEEMAEVEQELETVSGSGDSLRSAEEGGINRTDKSSSLKELPRSGVDKDAEDNMGQATKAVRKSFEGVTNLLSLVFSPIFVQTFTLTFLGEWGDRSQIATIAMAAGSDYLWVIVGTVVGHGMCTALAVVGGRLLASKISVRQVTLGGGCLFILFGFLYAYELHQSRTTATTGPGQTYAGTTAGPV</sequence>
<proteinExistence type="inferred from homology"/>
<dbReference type="GO" id="GO:0032472">
    <property type="term" value="P:Golgi calcium ion transport"/>
    <property type="evidence" value="ECO:0007669"/>
    <property type="project" value="TreeGrafter"/>
</dbReference>
<keyword evidence="9" id="KW-1185">Reference proteome</keyword>
<dbReference type="AlphaFoldDB" id="R4XAY4"/>
<name>R4XAY4_TAPDE</name>
<comment type="caution">
    <text evidence="8">The sequence shown here is derived from an EMBL/GenBank/DDBJ whole genome shotgun (WGS) entry which is preliminary data.</text>
</comment>
<dbReference type="Pfam" id="PF01169">
    <property type="entry name" value="GDT1"/>
    <property type="match status" value="2"/>
</dbReference>
<feature type="compositionally biased region" description="Basic and acidic residues" evidence="7">
    <location>
        <begin position="162"/>
        <end position="179"/>
    </location>
</feature>
<evidence type="ECO:0000256" key="3">
    <source>
        <dbReference type="ARBA" id="ARBA00022692"/>
    </source>
</evidence>
<dbReference type="PANTHER" id="PTHR12608">
    <property type="entry name" value="TRANSMEMBRANE PROTEIN HTP-1 RELATED"/>
    <property type="match status" value="1"/>
</dbReference>
<feature type="transmembrane region" description="Helical" evidence="6">
    <location>
        <begin position="70"/>
        <end position="89"/>
    </location>
</feature>
<evidence type="ECO:0000313" key="8">
    <source>
        <dbReference type="EMBL" id="CCG83029.1"/>
    </source>
</evidence>
<dbReference type="InterPro" id="IPR001727">
    <property type="entry name" value="GDT1-like"/>
</dbReference>
<feature type="transmembrane region" description="Helical" evidence="6">
    <location>
        <begin position="240"/>
        <end position="262"/>
    </location>
</feature>